<evidence type="ECO:0000313" key="2">
    <source>
        <dbReference type="EMBL" id="AXP32045.1"/>
    </source>
</evidence>
<dbReference type="InterPro" id="IPR000797">
    <property type="entry name" value="Bunya_NSs"/>
</dbReference>
<proteinExistence type="predicted"/>
<accession>A0A346JEX0</accession>
<protein>
    <recommendedName>
        <fullName evidence="1">Non-structural protein NS-S</fullName>
    </recommendedName>
</protein>
<dbReference type="EMBL" id="MH484317">
    <property type="protein sequence ID" value="AXP32045.1"/>
    <property type="molecule type" value="Viral_cRNA"/>
</dbReference>
<dbReference type="PIRSF" id="PIRSF003954">
    <property type="entry name" value="NS-S_OrthobunV"/>
    <property type="match status" value="1"/>
</dbReference>
<reference evidence="2" key="1">
    <citation type="submission" date="2018-06" db="EMBL/GenBank/DDBJ databases">
        <title>Genomic Characterization of Bunyamwera and Simbu Serogroup Bunyaviruses.</title>
        <authorList>
            <person name="Layton M."/>
            <person name="Bergren N."/>
            <person name="Lee J."/>
            <person name="Russell B."/>
            <person name="Stenglein M."/>
            <person name="Kading R."/>
        </authorList>
    </citation>
    <scope>NUCLEOTIDE SEQUENCE</scope>
    <source>
        <strain evidence="2">VN04-2108</strain>
    </source>
</reference>
<sequence>MMYLSGLNLRLIRRHNMWHLKIHTGQTSLLTPLEFSSSIRREPKILYVRRRGPMLILLLDSAHFQWLITIFHNSNRIRLTIQPLPCTASLDTLRDG</sequence>
<evidence type="ECO:0000256" key="1">
    <source>
        <dbReference type="ARBA" id="ARBA00014100"/>
    </source>
</evidence>
<name>A0A346JEX0_9VIRU</name>
<dbReference type="GO" id="GO:0016032">
    <property type="term" value="P:viral process"/>
    <property type="evidence" value="ECO:0007669"/>
    <property type="project" value="InterPro"/>
</dbReference>
<dbReference type="Pfam" id="PF01104">
    <property type="entry name" value="Bunya_NS-S"/>
    <property type="match status" value="1"/>
</dbReference>
<organism evidence="2">
    <name type="scientific">Oya virus</name>
    <dbReference type="NCBI Taxonomy" id="181003"/>
    <lineage>
        <taxon>Viruses</taxon>
        <taxon>Riboviria</taxon>
        <taxon>Orthornavirae</taxon>
        <taxon>Negarnaviricota</taxon>
        <taxon>Polyploviricotina</taxon>
        <taxon>Bunyaviricetes</taxon>
        <taxon>Elliovirales</taxon>
        <taxon>Peribunyaviridae</taxon>
        <taxon>Orthobunyavirus</taxon>
        <taxon>Orthobunyavirus catqueense</taxon>
    </lineage>
</organism>